<evidence type="ECO:0000259" key="1">
    <source>
        <dbReference type="SMART" id="SM00563"/>
    </source>
</evidence>
<evidence type="ECO:0000313" key="2">
    <source>
        <dbReference type="EMBL" id="SPF48591.1"/>
    </source>
</evidence>
<dbReference type="Pfam" id="PF19576">
    <property type="entry name" value="Acyltransf_2"/>
    <property type="match status" value="1"/>
</dbReference>
<feature type="domain" description="Phospholipid/glycerol acyltransferase" evidence="1">
    <location>
        <begin position="78"/>
        <end position="201"/>
    </location>
</feature>
<evidence type="ECO:0000313" key="3">
    <source>
        <dbReference type="Proteomes" id="UP000238701"/>
    </source>
</evidence>
<sequence>MAIDQVPSDHVTESVLSRVAEFPGLAARLAPVNRVLDLYQRVRQSPQGFGLENLLAQMRVGLRAGAADQARIPASGPVVVVANHPYGMLDGAILTVLLTRVRPDVKVLTNLLLSDVPELQQHCIFVDPLQTDRSVESNRRAVRQALSWLQQGSMLAVFPAGEVSHWEMPTVQIADRQWNDTAVRLIRRSGASALPVYFCGHNSVGFQLLGMIHPKLRTAFLLQEFLRQEGKTVEVRVGSEIAHDTVAAIRDDREATDYLRWRTYLLARRKKSYPSPLMAVRSKIALRAQERVAAPAPPELLAEEVARLPEDRCLAENGDLAVF</sequence>
<dbReference type="CDD" id="cd07986">
    <property type="entry name" value="LPLAT_ACT14924-like"/>
    <property type="match status" value="1"/>
</dbReference>
<dbReference type="InterPro" id="IPR002123">
    <property type="entry name" value="Plipid/glycerol_acylTrfase"/>
</dbReference>
<accession>A0A2U3L9J9</accession>
<dbReference type="Proteomes" id="UP000238701">
    <property type="component" value="Unassembled WGS sequence"/>
</dbReference>
<dbReference type="EMBL" id="OMOD01000185">
    <property type="protein sequence ID" value="SPF48591.1"/>
    <property type="molecule type" value="Genomic_DNA"/>
</dbReference>
<dbReference type="SMART" id="SM00563">
    <property type="entry name" value="PlsC"/>
    <property type="match status" value="1"/>
</dbReference>
<reference evidence="3" key="1">
    <citation type="submission" date="2018-02" db="EMBL/GenBank/DDBJ databases">
        <authorList>
            <person name="Hausmann B."/>
        </authorList>
    </citation>
    <scope>NUCLEOTIDE SEQUENCE [LARGE SCALE GENOMIC DNA]</scope>
    <source>
        <strain evidence="3">Peat soil MAG SbA1</strain>
    </source>
</reference>
<protein>
    <submittedName>
        <fullName evidence="2">Hemolysin</fullName>
    </submittedName>
</protein>
<dbReference type="InterPro" id="IPR045746">
    <property type="entry name" value="ACT14924-like_Acyltransf_dom"/>
</dbReference>
<dbReference type="GO" id="GO:0016746">
    <property type="term" value="F:acyltransferase activity"/>
    <property type="evidence" value="ECO:0007669"/>
    <property type="project" value="InterPro"/>
</dbReference>
<gene>
    <name evidence="2" type="ORF">SBA1_870030</name>
</gene>
<organism evidence="2 3">
    <name type="scientific">Candidatus Sulfotelmatobacter kueseliae</name>
    <dbReference type="NCBI Taxonomy" id="2042962"/>
    <lineage>
        <taxon>Bacteria</taxon>
        <taxon>Pseudomonadati</taxon>
        <taxon>Acidobacteriota</taxon>
        <taxon>Terriglobia</taxon>
        <taxon>Terriglobales</taxon>
        <taxon>Candidatus Korobacteraceae</taxon>
        <taxon>Candidatus Sulfotelmatobacter</taxon>
    </lineage>
</organism>
<dbReference type="AlphaFoldDB" id="A0A2U3L9J9"/>
<name>A0A2U3L9J9_9BACT</name>
<proteinExistence type="predicted"/>
<dbReference type="OrthoDB" id="1113830at2"/>
<dbReference type="SUPFAM" id="SSF69593">
    <property type="entry name" value="Glycerol-3-phosphate (1)-acyltransferase"/>
    <property type="match status" value="1"/>
</dbReference>